<name>A0A9P4NR63_9PEZI</name>
<keyword evidence="5" id="KW-0804">Transcription</keyword>
<dbReference type="PROSITE" id="PS50048">
    <property type="entry name" value="ZN2_CY6_FUNGAL_2"/>
    <property type="match status" value="1"/>
</dbReference>
<evidence type="ECO:0000256" key="6">
    <source>
        <dbReference type="ARBA" id="ARBA00023242"/>
    </source>
</evidence>
<evidence type="ECO:0000256" key="5">
    <source>
        <dbReference type="ARBA" id="ARBA00023163"/>
    </source>
</evidence>
<feature type="compositionally biased region" description="Low complexity" evidence="7">
    <location>
        <begin position="177"/>
        <end position="207"/>
    </location>
</feature>
<evidence type="ECO:0000256" key="7">
    <source>
        <dbReference type="SAM" id="MobiDB-lite"/>
    </source>
</evidence>
<gene>
    <name evidence="9" type="ORF">EJ08DRAFT_238700</name>
</gene>
<feature type="region of interest" description="Disordered" evidence="7">
    <location>
        <begin position="1"/>
        <end position="80"/>
    </location>
</feature>
<dbReference type="PROSITE" id="PS00463">
    <property type="entry name" value="ZN2_CY6_FUNGAL_1"/>
    <property type="match status" value="1"/>
</dbReference>
<keyword evidence="6" id="KW-0539">Nucleus</keyword>
<evidence type="ECO:0000256" key="2">
    <source>
        <dbReference type="ARBA" id="ARBA00022833"/>
    </source>
</evidence>
<dbReference type="InterPro" id="IPR036864">
    <property type="entry name" value="Zn2-C6_fun-type_DNA-bd_sf"/>
</dbReference>
<dbReference type="Pfam" id="PF00172">
    <property type="entry name" value="Zn_clus"/>
    <property type="match status" value="1"/>
</dbReference>
<keyword evidence="10" id="KW-1185">Reference proteome</keyword>
<dbReference type="AlphaFoldDB" id="A0A9P4NR63"/>
<keyword evidence="2" id="KW-0862">Zinc</keyword>
<feature type="compositionally biased region" description="Low complexity" evidence="7">
    <location>
        <begin position="66"/>
        <end position="76"/>
    </location>
</feature>
<dbReference type="Proteomes" id="UP000800235">
    <property type="component" value="Unassembled WGS sequence"/>
</dbReference>
<keyword evidence="4" id="KW-0238">DNA-binding</keyword>
<dbReference type="PANTHER" id="PTHR36206">
    <property type="entry name" value="ASPERCRYPTIN BIOSYNTHESIS CLUSTER-SPECIFIC TRANSCRIPTION REGULATOR ATNN-RELATED"/>
    <property type="match status" value="1"/>
</dbReference>
<accession>A0A9P4NR63</accession>
<proteinExistence type="predicted"/>
<protein>
    <recommendedName>
        <fullName evidence="8">Zn(2)-C6 fungal-type domain-containing protein</fullName>
    </recommendedName>
</protein>
<dbReference type="GO" id="GO:0008270">
    <property type="term" value="F:zinc ion binding"/>
    <property type="evidence" value="ECO:0007669"/>
    <property type="project" value="InterPro"/>
</dbReference>
<feature type="region of interest" description="Disordered" evidence="7">
    <location>
        <begin position="177"/>
        <end position="279"/>
    </location>
</feature>
<evidence type="ECO:0000313" key="10">
    <source>
        <dbReference type="Proteomes" id="UP000800235"/>
    </source>
</evidence>
<dbReference type="EMBL" id="MU007038">
    <property type="protein sequence ID" value="KAF2430584.1"/>
    <property type="molecule type" value="Genomic_DNA"/>
</dbReference>
<keyword evidence="3" id="KW-0805">Transcription regulation</keyword>
<dbReference type="InterPro" id="IPR052360">
    <property type="entry name" value="Transcr_Regulatory_Proteins"/>
</dbReference>
<dbReference type="PANTHER" id="PTHR36206:SF13">
    <property type="entry name" value="TRANSCRIPTIONAL REGULATORY PROTEIN MOC3"/>
    <property type="match status" value="1"/>
</dbReference>
<dbReference type="GO" id="GO:0003677">
    <property type="term" value="F:DNA binding"/>
    <property type="evidence" value="ECO:0007669"/>
    <property type="project" value="UniProtKB-KW"/>
</dbReference>
<feature type="compositionally biased region" description="Polar residues" evidence="7">
    <location>
        <begin position="1"/>
        <end position="25"/>
    </location>
</feature>
<evidence type="ECO:0000259" key="8">
    <source>
        <dbReference type="PROSITE" id="PS50048"/>
    </source>
</evidence>
<dbReference type="InterPro" id="IPR001138">
    <property type="entry name" value="Zn2Cys6_DnaBD"/>
</dbReference>
<dbReference type="Gene3D" id="4.10.240.10">
    <property type="entry name" value="Zn(2)-C6 fungal-type DNA-binding domain"/>
    <property type="match status" value="1"/>
</dbReference>
<reference evidence="9" key="1">
    <citation type="journal article" date="2020" name="Stud. Mycol.">
        <title>101 Dothideomycetes genomes: a test case for predicting lifestyles and emergence of pathogens.</title>
        <authorList>
            <person name="Haridas S."/>
            <person name="Albert R."/>
            <person name="Binder M."/>
            <person name="Bloem J."/>
            <person name="Labutti K."/>
            <person name="Salamov A."/>
            <person name="Andreopoulos B."/>
            <person name="Baker S."/>
            <person name="Barry K."/>
            <person name="Bills G."/>
            <person name="Bluhm B."/>
            <person name="Cannon C."/>
            <person name="Castanera R."/>
            <person name="Culley D."/>
            <person name="Daum C."/>
            <person name="Ezra D."/>
            <person name="Gonzalez J."/>
            <person name="Henrissat B."/>
            <person name="Kuo A."/>
            <person name="Liang C."/>
            <person name="Lipzen A."/>
            <person name="Lutzoni F."/>
            <person name="Magnuson J."/>
            <person name="Mondo S."/>
            <person name="Nolan M."/>
            <person name="Ohm R."/>
            <person name="Pangilinan J."/>
            <person name="Park H.-J."/>
            <person name="Ramirez L."/>
            <person name="Alfaro M."/>
            <person name="Sun H."/>
            <person name="Tritt A."/>
            <person name="Yoshinaga Y."/>
            <person name="Zwiers L.-H."/>
            <person name="Turgeon B."/>
            <person name="Goodwin S."/>
            <person name="Spatafora J."/>
            <person name="Crous P."/>
            <person name="Grigoriev I."/>
        </authorList>
    </citation>
    <scope>NUCLEOTIDE SEQUENCE</scope>
    <source>
        <strain evidence="9">CBS 130266</strain>
    </source>
</reference>
<feature type="compositionally biased region" description="Polar residues" evidence="7">
    <location>
        <begin position="41"/>
        <end position="53"/>
    </location>
</feature>
<evidence type="ECO:0000313" key="9">
    <source>
        <dbReference type="EMBL" id="KAF2430584.1"/>
    </source>
</evidence>
<evidence type="ECO:0000256" key="1">
    <source>
        <dbReference type="ARBA" id="ARBA00022723"/>
    </source>
</evidence>
<keyword evidence="1" id="KW-0479">Metal-binding</keyword>
<organism evidence="9 10">
    <name type="scientific">Tothia fuscella</name>
    <dbReference type="NCBI Taxonomy" id="1048955"/>
    <lineage>
        <taxon>Eukaryota</taxon>
        <taxon>Fungi</taxon>
        <taxon>Dikarya</taxon>
        <taxon>Ascomycota</taxon>
        <taxon>Pezizomycotina</taxon>
        <taxon>Dothideomycetes</taxon>
        <taxon>Pleosporomycetidae</taxon>
        <taxon>Venturiales</taxon>
        <taxon>Cylindrosympodiaceae</taxon>
        <taxon>Tothia</taxon>
    </lineage>
</organism>
<evidence type="ECO:0000256" key="3">
    <source>
        <dbReference type="ARBA" id="ARBA00023015"/>
    </source>
</evidence>
<dbReference type="OrthoDB" id="5375558at2759"/>
<comment type="caution">
    <text evidence="9">The sequence shown here is derived from an EMBL/GenBank/DDBJ whole genome shotgun (WGS) entry which is preliminary data.</text>
</comment>
<feature type="domain" description="Zn(2)-C6 fungal-type" evidence="8">
    <location>
        <begin position="140"/>
        <end position="168"/>
    </location>
</feature>
<dbReference type="SUPFAM" id="SSF57701">
    <property type="entry name" value="Zn2/Cys6 DNA-binding domain"/>
    <property type="match status" value="1"/>
</dbReference>
<dbReference type="GO" id="GO:0000981">
    <property type="term" value="F:DNA-binding transcription factor activity, RNA polymerase II-specific"/>
    <property type="evidence" value="ECO:0007669"/>
    <property type="project" value="InterPro"/>
</dbReference>
<dbReference type="CDD" id="cd00067">
    <property type="entry name" value="GAL4"/>
    <property type="match status" value="1"/>
</dbReference>
<evidence type="ECO:0000256" key="4">
    <source>
        <dbReference type="ARBA" id="ARBA00023125"/>
    </source>
</evidence>
<dbReference type="SMART" id="SM00066">
    <property type="entry name" value="GAL4"/>
    <property type="match status" value="1"/>
</dbReference>
<sequence length="572" mass="62954">MAATNMAEQSGPQSRQSYPSPQMQSAYAYPTPGPGQPSEPYRQSPTASSTQLPPMNLPPLRSIEGQAQQAAPPAAQHGGSPVQAVQQMSAYYPPPPQGLQQGVTSSPHMMRYVAAIPQGDQRMMSGGRHKKEIKRRTKTGCLTCRKRRIKCDEQHPACRNCQKSKRECLGYDPIFKQQQGPQSLQPAPSASPTSTPSTPAAPSTIPSGYRPPQPPFTPPVPYSSAPSSTAPPSTSYTNHGPFEYGSAIDPALAGAESGRSNHPPAYGNRKPPINNSTHLPANVKMERKPARPLNVNELFYIDNYGPYEVPPNPAPISSAKMEEIRSLYINDFAPGLDGLVETTWYSTVGLDRLSGNTALCQQMAELIKYFTQVPGRNDYEAETRCRATETKAVWLLLAMCRPSANNTNGINGSTSMNVDLDEVNKRLDILEHLLTNRILATNHVTQIRYPVDVPVEKHHEIDFWKSLGRFVTLRSEDHNARPELDVALAQCRNLLGGRENRDVIYSIMVGRHVGARVPEFPNHVHPGPGGEENDHNKLVIAKTFITEQAAFKGTNHPIQRVCDMVIRSWALR</sequence>
<feature type="compositionally biased region" description="Pro residues" evidence="7">
    <location>
        <begin position="209"/>
        <end position="221"/>
    </location>
</feature>
<feature type="compositionally biased region" description="Low complexity" evidence="7">
    <location>
        <begin position="222"/>
        <end position="237"/>
    </location>
</feature>